<feature type="compositionally biased region" description="Polar residues" evidence="1">
    <location>
        <begin position="12"/>
        <end position="22"/>
    </location>
</feature>
<reference evidence="2" key="1">
    <citation type="submission" date="2024-01" db="EMBL/GenBank/DDBJ databases">
        <authorList>
            <person name="Webb A."/>
        </authorList>
    </citation>
    <scope>NUCLEOTIDE SEQUENCE</scope>
    <source>
        <strain evidence="2">Pm1</strain>
    </source>
</reference>
<dbReference type="AlphaFoldDB" id="A0AAV1UY66"/>
<feature type="compositionally biased region" description="Low complexity" evidence="1">
    <location>
        <begin position="532"/>
        <end position="542"/>
    </location>
</feature>
<feature type="region of interest" description="Disordered" evidence="1">
    <location>
        <begin position="1"/>
        <end position="36"/>
    </location>
</feature>
<evidence type="ECO:0000313" key="3">
    <source>
        <dbReference type="Proteomes" id="UP001162060"/>
    </source>
</evidence>
<gene>
    <name evidence="2" type="ORF">PM001_LOCUS23582</name>
</gene>
<organism evidence="2 3">
    <name type="scientific">Peronospora matthiolae</name>
    <dbReference type="NCBI Taxonomy" id="2874970"/>
    <lineage>
        <taxon>Eukaryota</taxon>
        <taxon>Sar</taxon>
        <taxon>Stramenopiles</taxon>
        <taxon>Oomycota</taxon>
        <taxon>Peronosporomycetes</taxon>
        <taxon>Peronosporales</taxon>
        <taxon>Peronosporaceae</taxon>
        <taxon>Peronospora</taxon>
    </lineage>
</organism>
<sequence length="576" mass="64288">MIVAQKRDQLLTKVSTTGTTGHYETRPPASQAATRPRFNMRIYTTELLAAVAFIESLSRYSASGSKTLRPDLHSSDRPKDRVGDASDDGMSQSDDEANGEDRTGTRDVHSLLALFGRAQKRTYDHEIPDFDAQGWDRFVLGTAEDQVHDQIIPTLAAEDWDQLRHAHYAPERLESSGTVATPVLDLPSLAEKEQAPVVASQSEADSTKVNEHSPGVAPRLEADSTRVNEHSPGVASRLEVDSTRINELLIADATQLEVKWAGFGKRMRETEHALAVAPQPKDKRTSIIEQLQQQTDKNLLSPDQWNSLKKGKKTQDWTAEQLMQDLVEVYCAKANGLTKLASALRKAKVAGRNDGEIFTALEAAMLESWKNRGITFDRSIDLLELPKLAEEKDMTVNKLRLLYRYKFVSLGSQPGRGQNVYRHLLKKLNSKDDEKYLRTIAQAGEESTIAKGMLMYYAISKRRMSSATMIERMRAAQISEIMIRCLPSKAQWVAQAQKKNDRKVRWTNIATALDTALEEDPTKVVNKALVESKSSSNPSANNSKRKEGTFSTYEAALALPKEDPKRQKTAGPSIRR</sequence>
<feature type="region of interest" description="Disordered" evidence="1">
    <location>
        <begin position="192"/>
        <end position="235"/>
    </location>
</feature>
<proteinExistence type="predicted"/>
<feature type="region of interest" description="Disordered" evidence="1">
    <location>
        <begin position="64"/>
        <end position="105"/>
    </location>
</feature>
<accession>A0AAV1UY66</accession>
<dbReference type="EMBL" id="CAKLBY020000230">
    <property type="protein sequence ID" value="CAK7938432.1"/>
    <property type="molecule type" value="Genomic_DNA"/>
</dbReference>
<feature type="compositionally biased region" description="Basic and acidic residues" evidence="1">
    <location>
        <begin position="220"/>
        <end position="229"/>
    </location>
</feature>
<feature type="compositionally biased region" description="Basic and acidic residues" evidence="1">
    <location>
        <begin position="68"/>
        <end position="84"/>
    </location>
</feature>
<protein>
    <submittedName>
        <fullName evidence="2">Uncharacterized protein</fullName>
    </submittedName>
</protein>
<evidence type="ECO:0000313" key="2">
    <source>
        <dbReference type="EMBL" id="CAK7938432.1"/>
    </source>
</evidence>
<feature type="compositionally biased region" description="Basic and acidic residues" evidence="1">
    <location>
        <begin position="1"/>
        <end position="10"/>
    </location>
</feature>
<evidence type="ECO:0000256" key="1">
    <source>
        <dbReference type="SAM" id="MobiDB-lite"/>
    </source>
</evidence>
<feature type="region of interest" description="Disordered" evidence="1">
    <location>
        <begin position="530"/>
        <end position="576"/>
    </location>
</feature>
<name>A0AAV1UY66_9STRA</name>
<dbReference type="Proteomes" id="UP001162060">
    <property type="component" value="Unassembled WGS sequence"/>
</dbReference>
<comment type="caution">
    <text evidence="2">The sequence shown here is derived from an EMBL/GenBank/DDBJ whole genome shotgun (WGS) entry which is preliminary data.</text>
</comment>